<reference evidence="1 2" key="1">
    <citation type="journal article" date="2018" name="Front. Plant Sci.">
        <title>Red Clover (Trifolium pratense) and Zigzag Clover (T. medium) - A Picture of Genomic Similarities and Differences.</title>
        <authorList>
            <person name="Dluhosova J."/>
            <person name="Istvanek J."/>
            <person name="Nedelnik J."/>
            <person name="Repkova J."/>
        </authorList>
    </citation>
    <scope>NUCLEOTIDE SEQUENCE [LARGE SCALE GENOMIC DNA]</scope>
    <source>
        <strain evidence="2">cv. 10/8</strain>
        <tissue evidence="1">Leaf</tissue>
    </source>
</reference>
<organism evidence="1 2">
    <name type="scientific">Trifolium medium</name>
    <dbReference type="NCBI Taxonomy" id="97028"/>
    <lineage>
        <taxon>Eukaryota</taxon>
        <taxon>Viridiplantae</taxon>
        <taxon>Streptophyta</taxon>
        <taxon>Embryophyta</taxon>
        <taxon>Tracheophyta</taxon>
        <taxon>Spermatophyta</taxon>
        <taxon>Magnoliopsida</taxon>
        <taxon>eudicotyledons</taxon>
        <taxon>Gunneridae</taxon>
        <taxon>Pentapetalae</taxon>
        <taxon>rosids</taxon>
        <taxon>fabids</taxon>
        <taxon>Fabales</taxon>
        <taxon>Fabaceae</taxon>
        <taxon>Papilionoideae</taxon>
        <taxon>50 kb inversion clade</taxon>
        <taxon>NPAAA clade</taxon>
        <taxon>Hologalegina</taxon>
        <taxon>IRL clade</taxon>
        <taxon>Trifolieae</taxon>
        <taxon>Trifolium</taxon>
    </lineage>
</organism>
<evidence type="ECO:0000313" key="1">
    <source>
        <dbReference type="EMBL" id="MCI57547.1"/>
    </source>
</evidence>
<keyword evidence="2" id="KW-1185">Reference proteome</keyword>
<name>A0A392TAU1_9FABA</name>
<proteinExistence type="predicted"/>
<protein>
    <submittedName>
        <fullName evidence="1">Uncharacterized protein</fullName>
    </submittedName>
</protein>
<evidence type="ECO:0000313" key="2">
    <source>
        <dbReference type="Proteomes" id="UP000265520"/>
    </source>
</evidence>
<feature type="non-terminal residue" evidence="1">
    <location>
        <position position="38"/>
    </location>
</feature>
<dbReference type="AlphaFoldDB" id="A0A392TAU1"/>
<dbReference type="Proteomes" id="UP000265520">
    <property type="component" value="Unassembled WGS sequence"/>
</dbReference>
<sequence>MEIVKIRDGVDGIWGGWFGERVLKKVGVGLETLLWTDT</sequence>
<dbReference type="EMBL" id="LXQA010530974">
    <property type="protein sequence ID" value="MCI57547.1"/>
    <property type="molecule type" value="Genomic_DNA"/>
</dbReference>
<accession>A0A392TAU1</accession>
<comment type="caution">
    <text evidence="1">The sequence shown here is derived from an EMBL/GenBank/DDBJ whole genome shotgun (WGS) entry which is preliminary data.</text>
</comment>